<dbReference type="InterPro" id="IPR050098">
    <property type="entry name" value="TFPI/VKTCI-like"/>
</dbReference>
<keyword evidence="1" id="KW-0646">Protease inhibitor</keyword>
<dbReference type="InterPro" id="IPR002223">
    <property type="entry name" value="Kunitz_BPTI"/>
</dbReference>
<evidence type="ECO:0000256" key="2">
    <source>
        <dbReference type="ARBA" id="ARBA00022900"/>
    </source>
</evidence>
<evidence type="ECO:0000313" key="5">
    <source>
        <dbReference type="EMBL" id="KHJ86816.1"/>
    </source>
</evidence>
<dbReference type="AlphaFoldDB" id="A0A0B1SSE4"/>
<dbReference type="OrthoDB" id="4473401at2759"/>
<dbReference type="GO" id="GO:0005615">
    <property type="term" value="C:extracellular space"/>
    <property type="evidence" value="ECO:0007669"/>
    <property type="project" value="TreeGrafter"/>
</dbReference>
<reference evidence="5 6" key="1">
    <citation type="submission" date="2014-03" db="EMBL/GenBank/DDBJ databases">
        <title>Draft genome of the hookworm Oesophagostomum dentatum.</title>
        <authorList>
            <person name="Mitreva M."/>
        </authorList>
    </citation>
    <scope>NUCLEOTIDE SEQUENCE [LARGE SCALE GENOMIC DNA]</scope>
    <source>
        <strain evidence="5 6">OD-Hann</strain>
    </source>
</reference>
<dbReference type="PROSITE" id="PS00280">
    <property type="entry name" value="BPTI_KUNITZ_1"/>
    <property type="match status" value="1"/>
</dbReference>
<sequence>GRKIFRLFPGACLDHFDQAYKEDCRHGEFSDRYLFNHERKRCEHFHWGGCQSSSENFFLSVGGCRDLCEEPARELSRKFSEAMNTRIFMQFKYGNCRGTSQNIFPTLDLCEWTCERRRDERIPGIPSGILTFLAYCVDEFDPAYKESCEGGQWRERAYFDDMRRTTFFQILRRTTTVCCQRKSEPAKKHTEMDCYMPLDQGSGVNDKNCAENAGFRFYFSKEKEKCLRFWYNGCGGNSNNFYSYEVCQRSCRTQEPKLERKPRASSRVCFLPPGDKGECPGNANHTVQRWTYTANQKCAQFTYSGCGGSGNRLGEQIYISAMERLCLPGLVKALLGGF</sequence>
<organism evidence="5 6">
    <name type="scientific">Oesophagostomum dentatum</name>
    <name type="common">Nodular worm</name>
    <dbReference type="NCBI Taxonomy" id="61180"/>
    <lineage>
        <taxon>Eukaryota</taxon>
        <taxon>Metazoa</taxon>
        <taxon>Ecdysozoa</taxon>
        <taxon>Nematoda</taxon>
        <taxon>Chromadorea</taxon>
        <taxon>Rhabditida</taxon>
        <taxon>Rhabditina</taxon>
        <taxon>Rhabditomorpha</taxon>
        <taxon>Strongyloidea</taxon>
        <taxon>Strongylidae</taxon>
        <taxon>Oesophagostomum</taxon>
    </lineage>
</organism>
<dbReference type="CDD" id="cd00109">
    <property type="entry name" value="Kunitz-type"/>
    <property type="match status" value="2"/>
</dbReference>
<feature type="domain" description="BPTI/Kunitz inhibitor" evidence="4">
    <location>
        <begin position="194"/>
        <end position="251"/>
    </location>
</feature>
<dbReference type="Proteomes" id="UP000053660">
    <property type="component" value="Unassembled WGS sequence"/>
</dbReference>
<dbReference type="Pfam" id="PF00014">
    <property type="entry name" value="Kunitz_BPTI"/>
    <property type="match status" value="3"/>
</dbReference>
<accession>A0A0B1SSE4</accession>
<dbReference type="InterPro" id="IPR036880">
    <property type="entry name" value="Kunitz_BPTI_sf"/>
</dbReference>
<evidence type="ECO:0000256" key="1">
    <source>
        <dbReference type="ARBA" id="ARBA00022690"/>
    </source>
</evidence>
<dbReference type="PANTHER" id="PTHR10083:SF328">
    <property type="entry name" value="TISSUE FACTOR PATHWAY INHIBITOR"/>
    <property type="match status" value="1"/>
</dbReference>
<dbReference type="SUPFAM" id="SSF57362">
    <property type="entry name" value="BPTI-like"/>
    <property type="match status" value="3"/>
</dbReference>
<dbReference type="InterPro" id="IPR020901">
    <property type="entry name" value="Prtase_inh_Kunz-CS"/>
</dbReference>
<dbReference type="GO" id="GO:0004867">
    <property type="term" value="F:serine-type endopeptidase inhibitor activity"/>
    <property type="evidence" value="ECO:0007669"/>
    <property type="project" value="UniProtKB-KW"/>
</dbReference>
<keyword evidence="2" id="KW-0722">Serine protease inhibitor</keyword>
<dbReference type="Gene3D" id="4.10.410.10">
    <property type="entry name" value="Pancreatic trypsin inhibitor Kunitz domain"/>
    <property type="match status" value="3"/>
</dbReference>
<dbReference type="SMART" id="SM00131">
    <property type="entry name" value="KU"/>
    <property type="match status" value="3"/>
</dbReference>
<dbReference type="EMBL" id="KN559336">
    <property type="protein sequence ID" value="KHJ86816.1"/>
    <property type="molecule type" value="Genomic_DNA"/>
</dbReference>
<feature type="non-terminal residue" evidence="5">
    <location>
        <position position="1"/>
    </location>
</feature>
<keyword evidence="3" id="KW-1015">Disulfide bond</keyword>
<feature type="domain" description="BPTI/Kunitz inhibitor" evidence="4">
    <location>
        <begin position="12"/>
        <end position="68"/>
    </location>
</feature>
<protein>
    <submittedName>
        <fullName evidence="5">Kunitz/Bovine pancreatic trypsin inhibitor domain protein</fullName>
    </submittedName>
</protein>
<name>A0A0B1SSE4_OESDE</name>
<proteinExistence type="predicted"/>
<keyword evidence="6" id="KW-1185">Reference proteome</keyword>
<evidence type="ECO:0000259" key="4">
    <source>
        <dbReference type="PROSITE" id="PS50279"/>
    </source>
</evidence>
<evidence type="ECO:0000256" key="3">
    <source>
        <dbReference type="ARBA" id="ARBA00023157"/>
    </source>
</evidence>
<dbReference type="PANTHER" id="PTHR10083">
    <property type="entry name" value="KUNITZ-TYPE PROTEASE INHIBITOR-RELATED"/>
    <property type="match status" value="1"/>
</dbReference>
<evidence type="ECO:0000313" key="6">
    <source>
        <dbReference type="Proteomes" id="UP000053660"/>
    </source>
</evidence>
<gene>
    <name evidence="5" type="ORF">OESDEN_13423</name>
</gene>
<dbReference type="PROSITE" id="PS50279">
    <property type="entry name" value="BPTI_KUNITZ_2"/>
    <property type="match status" value="2"/>
</dbReference>
<dbReference type="PRINTS" id="PR00759">
    <property type="entry name" value="BASICPTASE"/>
</dbReference>